<gene>
    <name evidence="1" type="ORF">LPJ66_005702</name>
</gene>
<dbReference type="EMBL" id="JANBPG010000822">
    <property type="protein sequence ID" value="KAJ1893522.1"/>
    <property type="molecule type" value="Genomic_DNA"/>
</dbReference>
<name>A0ACC1II43_9FUNG</name>
<proteinExistence type="predicted"/>
<keyword evidence="2" id="KW-1185">Reference proteome</keyword>
<reference evidence="1" key="1">
    <citation type="submission" date="2022-07" db="EMBL/GenBank/DDBJ databases">
        <title>Phylogenomic reconstructions and comparative analyses of Kickxellomycotina fungi.</title>
        <authorList>
            <person name="Reynolds N.K."/>
            <person name="Stajich J.E."/>
            <person name="Barry K."/>
            <person name="Grigoriev I.V."/>
            <person name="Crous P."/>
            <person name="Smith M.E."/>
        </authorList>
    </citation>
    <scope>NUCLEOTIDE SEQUENCE</scope>
    <source>
        <strain evidence="1">Benny 63K</strain>
    </source>
</reference>
<dbReference type="Proteomes" id="UP001150581">
    <property type="component" value="Unassembled WGS sequence"/>
</dbReference>
<evidence type="ECO:0000313" key="1">
    <source>
        <dbReference type="EMBL" id="KAJ1893522.1"/>
    </source>
</evidence>
<comment type="caution">
    <text evidence="1">The sequence shown here is derived from an EMBL/GenBank/DDBJ whole genome shotgun (WGS) entry which is preliminary data.</text>
</comment>
<evidence type="ECO:0000313" key="2">
    <source>
        <dbReference type="Proteomes" id="UP001150581"/>
    </source>
</evidence>
<organism evidence="1 2">
    <name type="scientific">Kickxella alabastrina</name>
    <dbReference type="NCBI Taxonomy" id="61397"/>
    <lineage>
        <taxon>Eukaryota</taxon>
        <taxon>Fungi</taxon>
        <taxon>Fungi incertae sedis</taxon>
        <taxon>Zoopagomycota</taxon>
        <taxon>Kickxellomycotina</taxon>
        <taxon>Kickxellomycetes</taxon>
        <taxon>Kickxellales</taxon>
        <taxon>Kickxellaceae</taxon>
        <taxon>Kickxella</taxon>
    </lineage>
</organism>
<protein>
    <submittedName>
        <fullName evidence="1">Uncharacterized protein</fullName>
    </submittedName>
</protein>
<sequence length="149" mass="16372">MPAILRDNGQPKIPKFPKFPQQPPLNPSRSFHPGTQSVIISNDNHGMFSHSMSRMNFHRGHARISSESVSTTCPRCKKNINTLVKQRPGALHILATAGAMALGLACNAQALLPLAMLPMQLKSLHPAVHYCPICNYKMGKNVRLTVPMV</sequence>
<accession>A0ACC1II43</accession>